<dbReference type="EMBL" id="JAKZEL010000028">
    <property type="protein sequence ID" value="KAI4529282.1"/>
    <property type="molecule type" value="Genomic_DNA"/>
</dbReference>
<organism evidence="2 3">
    <name type="scientific">Ovis ammon polii</name>
    <dbReference type="NCBI Taxonomy" id="230172"/>
    <lineage>
        <taxon>Eukaryota</taxon>
        <taxon>Metazoa</taxon>
        <taxon>Chordata</taxon>
        <taxon>Craniata</taxon>
        <taxon>Vertebrata</taxon>
        <taxon>Euteleostomi</taxon>
        <taxon>Mammalia</taxon>
        <taxon>Eutheria</taxon>
        <taxon>Laurasiatheria</taxon>
        <taxon>Artiodactyla</taxon>
        <taxon>Ruminantia</taxon>
        <taxon>Pecora</taxon>
        <taxon>Bovidae</taxon>
        <taxon>Caprinae</taxon>
        <taxon>Ovis</taxon>
    </lineage>
</organism>
<keyword evidence="3" id="KW-1185">Reference proteome</keyword>
<evidence type="ECO:0000313" key="3">
    <source>
        <dbReference type="Proteomes" id="UP001214576"/>
    </source>
</evidence>
<evidence type="ECO:0000256" key="1">
    <source>
        <dbReference type="SAM" id="MobiDB-lite"/>
    </source>
</evidence>
<name>A0AAD4TMP4_OVIAM</name>
<comment type="caution">
    <text evidence="2">The sequence shown here is derived from an EMBL/GenBank/DDBJ whole genome shotgun (WGS) entry which is preliminary data.</text>
</comment>
<feature type="region of interest" description="Disordered" evidence="1">
    <location>
        <begin position="1"/>
        <end position="39"/>
    </location>
</feature>
<dbReference type="Proteomes" id="UP001214576">
    <property type="component" value="Unassembled WGS sequence"/>
</dbReference>
<protein>
    <submittedName>
        <fullName evidence="2">Uncharacterized protein</fullName>
    </submittedName>
</protein>
<evidence type="ECO:0000313" key="2">
    <source>
        <dbReference type="EMBL" id="KAI4529282.1"/>
    </source>
</evidence>
<accession>A0AAD4TMP4</accession>
<gene>
    <name evidence="2" type="ORF">MG293_020530</name>
</gene>
<dbReference type="AlphaFoldDB" id="A0AAD4TMP4"/>
<feature type="compositionally biased region" description="Basic and acidic residues" evidence="1">
    <location>
        <begin position="18"/>
        <end position="39"/>
    </location>
</feature>
<reference evidence="2" key="1">
    <citation type="submission" date="2022-03" db="EMBL/GenBank/DDBJ databases">
        <title>Genomic analyses of argali, domestic sheep and their hybrids provide insights into chromosomal evolution, heterosis and genetic basis of agronomic traits.</title>
        <authorList>
            <person name="Li M."/>
        </authorList>
    </citation>
    <scope>NUCLEOTIDE SEQUENCE</scope>
    <source>
        <strain evidence="2">CAU-MHL-2022a</strain>
        <tissue evidence="2">Skin</tissue>
    </source>
</reference>
<proteinExistence type="predicted"/>
<sequence>MSARPKHQTSEVALNPKDNTKFLRKTETRKITQRQEKGQIQEKRFMNTTSSLAHGSPKLGLRFRASLAARQDSVRKSAVLGHAGIPQIPHVLQAIGSQGAVEKNPEKPESVHFAPIVKYTYTQNLPPVPTMGQVLVTA</sequence>